<dbReference type="SUPFAM" id="SSF54909">
    <property type="entry name" value="Dimeric alpha+beta barrel"/>
    <property type="match status" value="1"/>
</dbReference>
<protein>
    <submittedName>
        <fullName evidence="2">Lrp/AsnC ligand binding domain-containing protein</fullName>
    </submittedName>
</protein>
<dbReference type="GeneID" id="68612668"/>
<comment type="caution">
    <text evidence="2">The sequence shown here is derived from an EMBL/GenBank/DDBJ whole genome shotgun (WGS) entry which is preliminary data.</text>
</comment>
<dbReference type="Proteomes" id="UP001501729">
    <property type="component" value="Unassembled WGS sequence"/>
</dbReference>
<accession>A0AAV3UG32</accession>
<dbReference type="InterPro" id="IPR011008">
    <property type="entry name" value="Dimeric_a/b-barrel"/>
</dbReference>
<proteinExistence type="predicted"/>
<dbReference type="InterPro" id="IPR019887">
    <property type="entry name" value="Tscrpt_reg_AsnC/Lrp_C"/>
</dbReference>
<dbReference type="AlphaFoldDB" id="A0AAV3UG32"/>
<evidence type="ECO:0000313" key="3">
    <source>
        <dbReference type="Proteomes" id="UP001501729"/>
    </source>
</evidence>
<dbReference type="RefSeq" id="WP_227776817.1">
    <property type="nucleotide sequence ID" value="NZ_BAABKX010000001.1"/>
</dbReference>
<name>A0AAV3UG32_9EURY</name>
<gene>
    <name evidence="2" type="ORF">GCM10025751_20670</name>
</gene>
<sequence>MVTAYVLIKANVPAVDQIRDAITEIDGVVTTNIVAGDVDIIAKIDVETPADVREIVTSGVLTVNGVENTHTYMAME</sequence>
<dbReference type="Pfam" id="PF01037">
    <property type="entry name" value="AsnC_trans_reg"/>
    <property type="match status" value="1"/>
</dbReference>
<evidence type="ECO:0000259" key="1">
    <source>
        <dbReference type="Pfam" id="PF01037"/>
    </source>
</evidence>
<keyword evidence="3" id="KW-1185">Reference proteome</keyword>
<evidence type="ECO:0000313" key="2">
    <source>
        <dbReference type="EMBL" id="GAA5048588.1"/>
    </source>
</evidence>
<organism evidence="2 3">
    <name type="scientific">Haladaptatus pallidirubidus</name>
    <dbReference type="NCBI Taxonomy" id="1008152"/>
    <lineage>
        <taxon>Archaea</taxon>
        <taxon>Methanobacteriati</taxon>
        <taxon>Methanobacteriota</taxon>
        <taxon>Stenosarchaea group</taxon>
        <taxon>Halobacteria</taxon>
        <taxon>Halobacteriales</taxon>
        <taxon>Haladaptataceae</taxon>
        <taxon>Haladaptatus</taxon>
    </lineage>
</organism>
<feature type="domain" description="Transcription regulator AsnC/Lrp ligand binding" evidence="1">
    <location>
        <begin position="6"/>
        <end position="76"/>
    </location>
</feature>
<reference evidence="2 3" key="1">
    <citation type="journal article" date="2019" name="Int. J. Syst. Evol. Microbiol.">
        <title>The Global Catalogue of Microorganisms (GCM) 10K type strain sequencing project: providing services to taxonomists for standard genome sequencing and annotation.</title>
        <authorList>
            <consortium name="The Broad Institute Genomics Platform"/>
            <consortium name="The Broad Institute Genome Sequencing Center for Infectious Disease"/>
            <person name="Wu L."/>
            <person name="Ma J."/>
        </authorList>
    </citation>
    <scope>NUCLEOTIDE SEQUENCE [LARGE SCALE GENOMIC DNA]</scope>
    <source>
        <strain evidence="2 3">JCM 17504</strain>
    </source>
</reference>
<dbReference type="EMBL" id="BAABKX010000001">
    <property type="protein sequence ID" value="GAA5048588.1"/>
    <property type="molecule type" value="Genomic_DNA"/>
</dbReference>
<dbReference type="Gene3D" id="3.30.70.920">
    <property type="match status" value="1"/>
</dbReference>